<organism evidence="2 3">
    <name type="scientific">Rotaria sordida</name>
    <dbReference type="NCBI Taxonomy" id="392033"/>
    <lineage>
        <taxon>Eukaryota</taxon>
        <taxon>Metazoa</taxon>
        <taxon>Spiralia</taxon>
        <taxon>Gnathifera</taxon>
        <taxon>Rotifera</taxon>
        <taxon>Eurotatoria</taxon>
        <taxon>Bdelloidea</taxon>
        <taxon>Philodinida</taxon>
        <taxon>Philodinidae</taxon>
        <taxon>Rotaria</taxon>
    </lineage>
</organism>
<evidence type="ECO:0000313" key="3">
    <source>
        <dbReference type="Proteomes" id="UP000663864"/>
    </source>
</evidence>
<dbReference type="EMBL" id="CAJNOT010015405">
    <property type="protein sequence ID" value="CAF1546348.1"/>
    <property type="molecule type" value="Genomic_DNA"/>
</dbReference>
<feature type="non-terminal residue" evidence="2">
    <location>
        <position position="1"/>
    </location>
</feature>
<gene>
    <name evidence="2" type="ORF">ZHD862_LOCUS39225</name>
</gene>
<accession>A0A815WD96</accession>
<evidence type="ECO:0000256" key="1">
    <source>
        <dbReference type="SAM" id="MobiDB-lite"/>
    </source>
</evidence>
<feature type="region of interest" description="Disordered" evidence="1">
    <location>
        <begin position="1"/>
        <end position="25"/>
    </location>
</feature>
<dbReference type="AlphaFoldDB" id="A0A815WD96"/>
<feature type="compositionally biased region" description="Pro residues" evidence="1">
    <location>
        <begin position="1"/>
        <end position="11"/>
    </location>
</feature>
<evidence type="ECO:0000313" key="2">
    <source>
        <dbReference type="EMBL" id="CAF1546348.1"/>
    </source>
</evidence>
<sequence>SPPGIDIPPRPNFKIIEAQTPREND</sequence>
<name>A0A815WD96_9BILA</name>
<proteinExistence type="predicted"/>
<dbReference type="Proteomes" id="UP000663864">
    <property type="component" value="Unassembled WGS sequence"/>
</dbReference>
<protein>
    <submittedName>
        <fullName evidence="2">Uncharacterized protein</fullName>
    </submittedName>
</protein>
<comment type="caution">
    <text evidence="2">The sequence shown here is derived from an EMBL/GenBank/DDBJ whole genome shotgun (WGS) entry which is preliminary data.</text>
</comment>
<reference evidence="2" key="1">
    <citation type="submission" date="2021-02" db="EMBL/GenBank/DDBJ databases">
        <authorList>
            <person name="Nowell W R."/>
        </authorList>
    </citation>
    <scope>NUCLEOTIDE SEQUENCE</scope>
</reference>